<comment type="subcellular location">
    <subcellularLocation>
        <location evidence="1">Membrane</location>
        <topology evidence="1">Multi-pass membrane protein</topology>
    </subcellularLocation>
</comment>
<dbReference type="Proteomes" id="UP000184357">
    <property type="component" value="Unassembled WGS sequence"/>
</dbReference>
<feature type="transmembrane region" description="Helical" evidence="6">
    <location>
        <begin position="63"/>
        <end position="84"/>
    </location>
</feature>
<keyword evidence="2" id="KW-1003">Cell membrane</keyword>
<dbReference type="PANTHER" id="PTHR34857">
    <property type="entry name" value="SLL0384 PROTEIN"/>
    <property type="match status" value="1"/>
</dbReference>
<dbReference type="RefSeq" id="WP_073307378.1">
    <property type="nucleotide sequence ID" value="NZ_FQWV01000002.1"/>
</dbReference>
<gene>
    <name evidence="7" type="ORF">SAMN05443636_1103</name>
</gene>
<evidence type="ECO:0000256" key="3">
    <source>
        <dbReference type="ARBA" id="ARBA00022692"/>
    </source>
</evidence>
<feature type="transmembrane region" description="Helical" evidence="6">
    <location>
        <begin position="227"/>
        <end position="251"/>
    </location>
</feature>
<name>A0A1M5MR69_9EURY</name>
<keyword evidence="5 6" id="KW-0472">Membrane</keyword>
<dbReference type="InterPro" id="IPR003339">
    <property type="entry name" value="ABC/ECF_trnsptr_transmembrane"/>
</dbReference>
<organism evidence="7 8">
    <name type="scientific">Halobaculum gomorrense</name>
    <dbReference type="NCBI Taxonomy" id="43928"/>
    <lineage>
        <taxon>Archaea</taxon>
        <taxon>Methanobacteriati</taxon>
        <taxon>Methanobacteriota</taxon>
        <taxon>Stenosarchaea group</taxon>
        <taxon>Halobacteria</taxon>
        <taxon>Halobacteriales</taxon>
        <taxon>Haloferacaceae</taxon>
        <taxon>Halobaculum</taxon>
    </lineage>
</organism>
<keyword evidence="4 6" id="KW-1133">Transmembrane helix</keyword>
<accession>A0A1M5MR69</accession>
<keyword evidence="8" id="KW-1185">Reference proteome</keyword>
<dbReference type="AlphaFoldDB" id="A0A1M5MR69"/>
<dbReference type="STRING" id="43928.SAMN05443636_1103"/>
<evidence type="ECO:0000256" key="6">
    <source>
        <dbReference type="SAM" id="Phobius"/>
    </source>
</evidence>
<dbReference type="GO" id="GO:0005886">
    <property type="term" value="C:plasma membrane"/>
    <property type="evidence" value="ECO:0007669"/>
    <property type="project" value="UniProtKB-ARBA"/>
</dbReference>
<sequence>MRSVPVVYNDYDTFLHRRDPRVKLLAFAALVLFLYVAPTWHWMIAMFGIGVGLAIVARVNPKWLLALAALQIPNILGFVAFPAIERVLAGRGAFAGDFGFGLKLAFSFPAALFVSASLFTTMRETEITDGLRGLGVPEFVCFTFEYAFLLLYTVFADILRIADGLKLKGVAIETRNPLRMARNLPKLGVPAIITVFRRSTTMMAVLRMRGYPLDDLQESRTPFKFDFGDAALLAFAVGVLAVTAGVNFGLWRVPVLPAS</sequence>
<evidence type="ECO:0000256" key="2">
    <source>
        <dbReference type="ARBA" id="ARBA00022475"/>
    </source>
</evidence>
<feature type="transmembrane region" description="Helical" evidence="6">
    <location>
        <begin position="104"/>
        <end position="122"/>
    </location>
</feature>
<evidence type="ECO:0000256" key="4">
    <source>
        <dbReference type="ARBA" id="ARBA00022989"/>
    </source>
</evidence>
<dbReference type="OrthoDB" id="31170at2157"/>
<dbReference type="PANTHER" id="PTHR34857:SF2">
    <property type="entry name" value="SLL0384 PROTEIN"/>
    <property type="match status" value="1"/>
</dbReference>
<evidence type="ECO:0000313" key="7">
    <source>
        <dbReference type="EMBL" id="SHG79552.1"/>
    </source>
</evidence>
<evidence type="ECO:0000256" key="5">
    <source>
        <dbReference type="ARBA" id="ARBA00023136"/>
    </source>
</evidence>
<protein>
    <submittedName>
        <fullName evidence="7">Energy-coupling factor transport system permease protein</fullName>
    </submittedName>
</protein>
<dbReference type="InterPro" id="IPR051611">
    <property type="entry name" value="ECF_transporter_component"/>
</dbReference>
<proteinExistence type="predicted"/>
<keyword evidence="3 6" id="KW-0812">Transmembrane</keyword>
<evidence type="ECO:0000313" key="8">
    <source>
        <dbReference type="Proteomes" id="UP000184357"/>
    </source>
</evidence>
<dbReference type="Pfam" id="PF02361">
    <property type="entry name" value="CbiQ"/>
    <property type="match status" value="1"/>
</dbReference>
<feature type="transmembrane region" description="Helical" evidence="6">
    <location>
        <begin position="24"/>
        <end position="56"/>
    </location>
</feature>
<dbReference type="CDD" id="cd16914">
    <property type="entry name" value="EcfT"/>
    <property type="match status" value="1"/>
</dbReference>
<dbReference type="EMBL" id="FQWV01000002">
    <property type="protein sequence ID" value="SHG79552.1"/>
    <property type="molecule type" value="Genomic_DNA"/>
</dbReference>
<evidence type="ECO:0000256" key="1">
    <source>
        <dbReference type="ARBA" id="ARBA00004141"/>
    </source>
</evidence>
<feature type="transmembrane region" description="Helical" evidence="6">
    <location>
        <begin position="134"/>
        <end position="155"/>
    </location>
</feature>
<reference evidence="7 8" key="1">
    <citation type="submission" date="2016-11" db="EMBL/GenBank/DDBJ databases">
        <authorList>
            <person name="Jaros S."/>
            <person name="Januszkiewicz K."/>
            <person name="Wedrychowicz H."/>
        </authorList>
    </citation>
    <scope>NUCLEOTIDE SEQUENCE [LARGE SCALE GENOMIC DNA]</scope>
    <source>
        <strain evidence="7 8">DSM 9297</strain>
    </source>
</reference>